<keyword evidence="5" id="KW-0472">Membrane</keyword>
<reference evidence="8 9" key="1">
    <citation type="submission" date="2016-06" db="EMBL/GenBank/DDBJ databases">
        <title>Comparative genomics of the ectomycorrhizal sister species Rhizopogon vinicolor and Rhizopogon vesiculosus (Basidiomycota: Boletales) reveals a divergence of the mating type B locus.</title>
        <authorList>
            <consortium name="DOE Joint Genome Institute"/>
            <person name="Mujic A.B."/>
            <person name="Kuo A."/>
            <person name="Tritt A."/>
            <person name="Lipzen A."/>
            <person name="Chen C."/>
            <person name="Johnson J."/>
            <person name="Sharma A."/>
            <person name="Barry K."/>
            <person name="Grigoriev I.V."/>
            <person name="Spatafora J.W."/>
        </authorList>
    </citation>
    <scope>NUCLEOTIDE SEQUENCE [LARGE SCALE GENOMIC DNA]</scope>
    <source>
        <strain evidence="8 9">AM-OR11-026</strain>
    </source>
</reference>
<evidence type="ECO:0000256" key="3">
    <source>
        <dbReference type="RuleBase" id="RU000454"/>
    </source>
</evidence>
<dbReference type="InterPro" id="IPR033121">
    <property type="entry name" value="PEPTIDASE_A1"/>
</dbReference>
<dbReference type="Proteomes" id="UP000092154">
    <property type="component" value="Unassembled WGS sequence"/>
</dbReference>
<dbReference type="SUPFAM" id="SSF50630">
    <property type="entry name" value="Acid proteases"/>
    <property type="match status" value="1"/>
</dbReference>
<evidence type="ECO:0000256" key="2">
    <source>
        <dbReference type="ARBA" id="ARBA00022750"/>
    </source>
</evidence>
<dbReference type="GO" id="GO:0004190">
    <property type="term" value="F:aspartic-type endopeptidase activity"/>
    <property type="evidence" value="ECO:0007669"/>
    <property type="project" value="UniProtKB-KW"/>
</dbReference>
<dbReference type="InParanoid" id="A0A1B7NHN7"/>
<protein>
    <submittedName>
        <fullName evidence="8">Acid protease</fullName>
    </submittedName>
</protein>
<evidence type="ECO:0000256" key="1">
    <source>
        <dbReference type="ARBA" id="ARBA00007447"/>
    </source>
</evidence>
<dbReference type="InterPro" id="IPR034164">
    <property type="entry name" value="Pepsin-like_dom"/>
</dbReference>
<evidence type="ECO:0000256" key="5">
    <source>
        <dbReference type="SAM" id="Phobius"/>
    </source>
</evidence>
<evidence type="ECO:0000313" key="8">
    <source>
        <dbReference type="EMBL" id="OAX44350.1"/>
    </source>
</evidence>
<dbReference type="CDD" id="cd05471">
    <property type="entry name" value="pepsin_like"/>
    <property type="match status" value="1"/>
</dbReference>
<keyword evidence="9" id="KW-1185">Reference proteome</keyword>
<feature type="domain" description="Peptidase A1" evidence="7">
    <location>
        <begin position="56"/>
        <end position="382"/>
    </location>
</feature>
<dbReference type="AlphaFoldDB" id="A0A1B7NHN7"/>
<dbReference type="Pfam" id="PF00026">
    <property type="entry name" value="Asp"/>
    <property type="match status" value="1"/>
</dbReference>
<gene>
    <name evidence="8" type="ORF">K503DRAFT_765165</name>
</gene>
<dbReference type="PROSITE" id="PS00141">
    <property type="entry name" value="ASP_PROTEASE"/>
    <property type="match status" value="1"/>
</dbReference>
<dbReference type="PRINTS" id="PR00792">
    <property type="entry name" value="PEPSIN"/>
</dbReference>
<dbReference type="OrthoDB" id="15189at2759"/>
<keyword evidence="3" id="KW-0378">Hydrolase</keyword>
<dbReference type="InterPro" id="IPR001969">
    <property type="entry name" value="Aspartic_peptidase_AS"/>
</dbReference>
<evidence type="ECO:0000256" key="4">
    <source>
        <dbReference type="SAM" id="MobiDB-lite"/>
    </source>
</evidence>
<dbReference type="PANTHER" id="PTHR47966:SF51">
    <property type="entry name" value="BETA-SITE APP-CLEAVING ENZYME, ISOFORM A-RELATED"/>
    <property type="match status" value="1"/>
</dbReference>
<accession>A0A1B7NHN7</accession>
<evidence type="ECO:0000313" key="9">
    <source>
        <dbReference type="Proteomes" id="UP000092154"/>
    </source>
</evidence>
<dbReference type="GO" id="GO:0006508">
    <property type="term" value="P:proteolysis"/>
    <property type="evidence" value="ECO:0007669"/>
    <property type="project" value="UniProtKB-KW"/>
</dbReference>
<feature type="compositionally biased region" description="Low complexity" evidence="4">
    <location>
        <begin position="418"/>
        <end position="434"/>
    </location>
</feature>
<keyword evidence="6" id="KW-0732">Signal</keyword>
<feature type="transmembrane region" description="Helical" evidence="5">
    <location>
        <begin position="438"/>
        <end position="461"/>
    </location>
</feature>
<proteinExistence type="inferred from homology"/>
<feature type="signal peptide" evidence="6">
    <location>
        <begin position="1"/>
        <end position="21"/>
    </location>
</feature>
<name>A0A1B7NHN7_9AGAM</name>
<dbReference type="EMBL" id="KV448126">
    <property type="protein sequence ID" value="OAX44350.1"/>
    <property type="molecule type" value="Genomic_DNA"/>
</dbReference>
<keyword evidence="3 8" id="KW-0645">Protease</keyword>
<dbReference type="InterPro" id="IPR021109">
    <property type="entry name" value="Peptidase_aspartic_dom_sf"/>
</dbReference>
<evidence type="ECO:0000259" key="7">
    <source>
        <dbReference type="PROSITE" id="PS51767"/>
    </source>
</evidence>
<organism evidence="8 9">
    <name type="scientific">Rhizopogon vinicolor AM-OR11-026</name>
    <dbReference type="NCBI Taxonomy" id="1314800"/>
    <lineage>
        <taxon>Eukaryota</taxon>
        <taxon>Fungi</taxon>
        <taxon>Dikarya</taxon>
        <taxon>Basidiomycota</taxon>
        <taxon>Agaricomycotina</taxon>
        <taxon>Agaricomycetes</taxon>
        <taxon>Agaricomycetidae</taxon>
        <taxon>Boletales</taxon>
        <taxon>Suillineae</taxon>
        <taxon>Rhizopogonaceae</taxon>
        <taxon>Rhizopogon</taxon>
    </lineage>
</organism>
<sequence length="523" mass="56032">MRFCPLLFPLGFLVTLDLVNGVHLELRGKTGIPDLQRRTSLSGLQISLEDDQNIQYMSNITLNGQTFDVVVDTGSSDLFITSEVPGAVDQHYQASVAYASGGAAGEVFSATMDFAGFTIESQYFIFASSAQGFSSTNGLIGLGPYSGSVIRDIGQTPAADPPLDRIFRSNDSISNFIAILLDRSNDPDEPYPGDLAIGEVLAGYEDVSTQPKLPVTSVMIPGNQHWMTLLDENGIIGPDGQPIIITTQVTNSSYPRNATVVFDTGFTFPQVPSYVAEALYGNIPGASLMNIGGIGEAWSLPCDQELNATFLFAGIKFPIHPLDLNIDIGNGQCAGAFQPFSFDDAEGGVVMYDMVLGMAFLRNSYLLIDFGSFVDEAPPGTNAPYIQLLPITNSSQASVDFAEVRSSNGTNLSKVNKASTTTSTTSTSSASTSKPPTWVIGVIIGGVVSILLLGSCIYCCFRRRRSKLASASTQIQPAWVPYGPQTYRPLHDPSPQGASDMHMGPNANPGYAPKYRNAWDAHY</sequence>
<dbReference type="PROSITE" id="PS51767">
    <property type="entry name" value="PEPTIDASE_A1"/>
    <property type="match status" value="1"/>
</dbReference>
<dbReference type="STRING" id="1314800.A0A1B7NHN7"/>
<feature type="chain" id="PRO_5008598018" evidence="6">
    <location>
        <begin position="22"/>
        <end position="523"/>
    </location>
</feature>
<keyword evidence="5" id="KW-0812">Transmembrane</keyword>
<keyword evidence="5" id="KW-1133">Transmembrane helix</keyword>
<dbReference type="PANTHER" id="PTHR47966">
    <property type="entry name" value="BETA-SITE APP-CLEAVING ENZYME, ISOFORM A-RELATED"/>
    <property type="match status" value="1"/>
</dbReference>
<feature type="region of interest" description="Disordered" evidence="4">
    <location>
        <begin position="412"/>
        <end position="434"/>
    </location>
</feature>
<comment type="similarity">
    <text evidence="1 3">Belongs to the peptidase A1 family.</text>
</comment>
<dbReference type="InterPro" id="IPR001461">
    <property type="entry name" value="Aspartic_peptidase_A1"/>
</dbReference>
<dbReference type="Gene3D" id="2.40.70.10">
    <property type="entry name" value="Acid Proteases"/>
    <property type="match status" value="2"/>
</dbReference>
<keyword evidence="2 3" id="KW-0064">Aspartyl protease</keyword>
<evidence type="ECO:0000256" key="6">
    <source>
        <dbReference type="SAM" id="SignalP"/>
    </source>
</evidence>